<dbReference type="SUPFAM" id="SSF54593">
    <property type="entry name" value="Glyoxalase/Bleomycin resistance protein/Dihydroxybiphenyl dioxygenase"/>
    <property type="match status" value="1"/>
</dbReference>
<evidence type="ECO:0000313" key="5">
    <source>
        <dbReference type="EMBL" id="BBE31023.1"/>
    </source>
</evidence>
<name>A0A7G1G7Z7_9BACT</name>
<dbReference type="GO" id="GO:0004462">
    <property type="term" value="F:lactoylglutathione lyase activity"/>
    <property type="evidence" value="ECO:0007669"/>
    <property type="project" value="InterPro"/>
</dbReference>
<dbReference type="KEGG" id="ocy:OSSY52_11640"/>
<organism evidence="5 6">
    <name type="scientific">Tepiditoga spiralis</name>
    <dbReference type="NCBI Taxonomy" id="2108365"/>
    <lineage>
        <taxon>Bacteria</taxon>
        <taxon>Thermotogati</taxon>
        <taxon>Thermotogota</taxon>
        <taxon>Thermotogae</taxon>
        <taxon>Petrotogales</taxon>
        <taxon>Petrotogaceae</taxon>
        <taxon>Tepiditoga</taxon>
    </lineage>
</organism>
<evidence type="ECO:0000256" key="2">
    <source>
        <dbReference type="ARBA" id="ARBA00022723"/>
    </source>
</evidence>
<dbReference type="Gene3D" id="3.30.530.20">
    <property type="match status" value="1"/>
</dbReference>
<dbReference type="EMBL" id="AP018712">
    <property type="protein sequence ID" value="BBE31023.1"/>
    <property type="molecule type" value="Genomic_DNA"/>
</dbReference>
<protein>
    <recommendedName>
        <fullName evidence="7">VOC domain-containing protein</fullName>
    </recommendedName>
</protein>
<sequence length="231" mass="27301">MDFSHITIKVNDLSKSIEFYSKFGFNVLFKMDDQALIQNENVNILLRMFGENEISFYDENYVEKEVYNDPSGTKIEFSNKRIQKYNYPPTIAAKLIKADLKKVWDTFVNPNGWDEWFTNGMTMVLKEEGKMKIRWFDQTYGEEVLDEGIIHTLIEHNKIVFSWNKYGDIYKSMVTMRFFEAQIGGTWIYVEDENLVTNEEEFKIKLDCAVGWGEMLTLAKFWIEKGISIFK</sequence>
<dbReference type="RefSeq" id="WP_198423020.1">
    <property type="nucleotide sequence ID" value="NZ_AP018712.1"/>
</dbReference>
<dbReference type="InterPro" id="IPR004360">
    <property type="entry name" value="Glyas_Fos-R_dOase_dom"/>
</dbReference>
<evidence type="ECO:0000259" key="4">
    <source>
        <dbReference type="Pfam" id="PF08327"/>
    </source>
</evidence>
<accession>A0A7G1G7Z7</accession>
<dbReference type="Pfam" id="PF08327">
    <property type="entry name" value="AHSA1"/>
    <property type="match status" value="1"/>
</dbReference>
<dbReference type="CDD" id="cd07814">
    <property type="entry name" value="SRPBCC_CalC_Aha1-like"/>
    <property type="match status" value="1"/>
</dbReference>
<dbReference type="InterPro" id="IPR023393">
    <property type="entry name" value="START-like_dom_sf"/>
</dbReference>
<dbReference type="Gene3D" id="3.10.180.10">
    <property type="entry name" value="2,3-Dihydroxybiphenyl 1,2-Dioxygenase, domain 1"/>
    <property type="match status" value="1"/>
</dbReference>
<dbReference type="SUPFAM" id="SSF55961">
    <property type="entry name" value="Bet v1-like"/>
    <property type="match status" value="1"/>
</dbReference>
<reference evidence="5 6" key="1">
    <citation type="submission" date="2018-06" db="EMBL/GenBank/DDBJ databases">
        <title>Genome sequencing of Oceanotoga sp. sy52.</title>
        <authorList>
            <person name="Mori K."/>
        </authorList>
    </citation>
    <scope>NUCLEOTIDE SEQUENCE [LARGE SCALE GENOMIC DNA]</scope>
    <source>
        <strain evidence="6">sy52</strain>
    </source>
</reference>
<feature type="domain" description="Glyoxalase/fosfomycin resistance/dioxygenase" evidence="3">
    <location>
        <begin position="3"/>
        <end position="32"/>
    </location>
</feature>
<dbReference type="GO" id="GO:0046872">
    <property type="term" value="F:metal ion binding"/>
    <property type="evidence" value="ECO:0007669"/>
    <property type="project" value="UniProtKB-KW"/>
</dbReference>
<evidence type="ECO:0000259" key="3">
    <source>
        <dbReference type="Pfam" id="PF00903"/>
    </source>
</evidence>
<feature type="domain" description="Activator of Hsp90 ATPase homologue 1/2-like C-terminal" evidence="4">
    <location>
        <begin position="98"/>
        <end position="217"/>
    </location>
</feature>
<keyword evidence="2" id="KW-0479">Metal-binding</keyword>
<evidence type="ECO:0008006" key="7">
    <source>
        <dbReference type="Google" id="ProtNLM"/>
    </source>
</evidence>
<dbReference type="Proteomes" id="UP000516361">
    <property type="component" value="Chromosome"/>
</dbReference>
<dbReference type="InterPro" id="IPR018146">
    <property type="entry name" value="Glyoxalase_1_CS"/>
</dbReference>
<dbReference type="InterPro" id="IPR029068">
    <property type="entry name" value="Glyas_Bleomycin-R_OHBP_Dase"/>
</dbReference>
<proteinExistence type="inferred from homology"/>
<dbReference type="CDD" id="cd06587">
    <property type="entry name" value="VOC"/>
    <property type="match status" value="1"/>
</dbReference>
<keyword evidence="6" id="KW-1185">Reference proteome</keyword>
<comment type="similarity">
    <text evidence="1">Belongs to the AHA1 family.</text>
</comment>
<evidence type="ECO:0000256" key="1">
    <source>
        <dbReference type="ARBA" id="ARBA00006817"/>
    </source>
</evidence>
<gene>
    <name evidence="5" type="ORF">OSSY52_11640</name>
</gene>
<dbReference type="Pfam" id="PF00903">
    <property type="entry name" value="Glyoxalase"/>
    <property type="match status" value="1"/>
</dbReference>
<dbReference type="InterPro" id="IPR013538">
    <property type="entry name" value="ASHA1/2-like_C"/>
</dbReference>
<dbReference type="InParanoid" id="A0A7G1G7Z7"/>
<dbReference type="AlphaFoldDB" id="A0A7G1G7Z7"/>
<dbReference type="PROSITE" id="PS00934">
    <property type="entry name" value="GLYOXALASE_I_1"/>
    <property type="match status" value="1"/>
</dbReference>
<evidence type="ECO:0000313" key="6">
    <source>
        <dbReference type="Proteomes" id="UP000516361"/>
    </source>
</evidence>